<reference evidence="2 3" key="1">
    <citation type="submission" date="2018-01" db="EMBL/GenBank/DDBJ databases">
        <title>The draft genome sequence of Cohaesibacter sp. H1304.</title>
        <authorList>
            <person name="Wang N.-N."/>
            <person name="Du Z.-J."/>
        </authorList>
    </citation>
    <scope>NUCLEOTIDE SEQUENCE [LARGE SCALE GENOMIC DNA]</scope>
    <source>
        <strain evidence="2 3">H1304</strain>
    </source>
</reference>
<dbReference type="EMBL" id="PKUQ01000001">
    <property type="protein sequence ID" value="PLW79193.1"/>
    <property type="molecule type" value="Genomic_DNA"/>
</dbReference>
<evidence type="ECO:0000259" key="1">
    <source>
        <dbReference type="Pfam" id="PF13683"/>
    </source>
</evidence>
<proteinExistence type="predicted"/>
<protein>
    <recommendedName>
        <fullName evidence="1">Integrase catalytic domain-containing protein</fullName>
    </recommendedName>
</protein>
<dbReference type="InterPro" id="IPR050900">
    <property type="entry name" value="Transposase_IS3/IS150/IS904"/>
</dbReference>
<dbReference type="Proteomes" id="UP000234881">
    <property type="component" value="Unassembled WGS sequence"/>
</dbReference>
<accession>A0A2N5XXF9</accession>
<dbReference type="OrthoDB" id="9803878at2"/>
<organism evidence="2 3">
    <name type="scientific">Cohaesibacter celericrescens</name>
    <dbReference type="NCBI Taxonomy" id="2067669"/>
    <lineage>
        <taxon>Bacteria</taxon>
        <taxon>Pseudomonadati</taxon>
        <taxon>Pseudomonadota</taxon>
        <taxon>Alphaproteobacteria</taxon>
        <taxon>Hyphomicrobiales</taxon>
        <taxon>Cohaesibacteraceae</taxon>
    </lineage>
</organism>
<dbReference type="PANTHER" id="PTHR46889:SF4">
    <property type="entry name" value="TRANSPOSASE INSO FOR INSERTION SEQUENCE ELEMENT IS911B-RELATED"/>
    <property type="match status" value="1"/>
</dbReference>
<gene>
    <name evidence="2" type="ORF">C0081_02945</name>
</gene>
<evidence type="ECO:0000313" key="3">
    <source>
        <dbReference type="Proteomes" id="UP000234881"/>
    </source>
</evidence>
<comment type="caution">
    <text evidence="2">The sequence shown here is derived from an EMBL/GenBank/DDBJ whole genome shotgun (WGS) entry which is preliminary data.</text>
</comment>
<dbReference type="GO" id="GO:0015074">
    <property type="term" value="P:DNA integration"/>
    <property type="evidence" value="ECO:0007669"/>
    <property type="project" value="InterPro"/>
</dbReference>
<name>A0A2N5XXF9_9HYPH</name>
<dbReference type="GO" id="GO:0003676">
    <property type="term" value="F:nucleic acid binding"/>
    <property type="evidence" value="ECO:0007669"/>
    <property type="project" value="InterPro"/>
</dbReference>
<dbReference type="SUPFAM" id="SSF53098">
    <property type="entry name" value="Ribonuclease H-like"/>
    <property type="match status" value="1"/>
</dbReference>
<evidence type="ECO:0000313" key="2">
    <source>
        <dbReference type="EMBL" id="PLW79193.1"/>
    </source>
</evidence>
<dbReference type="PANTHER" id="PTHR46889">
    <property type="entry name" value="TRANSPOSASE INSF FOR INSERTION SEQUENCE IS3B-RELATED"/>
    <property type="match status" value="1"/>
</dbReference>
<dbReference type="AlphaFoldDB" id="A0A2N5XXF9"/>
<feature type="domain" description="Integrase catalytic" evidence="1">
    <location>
        <begin position="47"/>
        <end position="99"/>
    </location>
</feature>
<dbReference type="Pfam" id="PF13683">
    <property type="entry name" value="rve_3"/>
    <property type="match status" value="1"/>
</dbReference>
<dbReference type="InterPro" id="IPR036397">
    <property type="entry name" value="RNaseH_sf"/>
</dbReference>
<dbReference type="Gene3D" id="3.30.420.10">
    <property type="entry name" value="Ribonuclease H-like superfamily/Ribonuclease H"/>
    <property type="match status" value="1"/>
</dbReference>
<dbReference type="InterPro" id="IPR001584">
    <property type="entry name" value="Integrase_cat-core"/>
</dbReference>
<sequence length="114" mass="13032">MNSDQGSQFTSSDWIQTLTDADVKISMPLGDASHHLPVIDGRERWVDNRMIERLWRSIKYECIYLNAFETGSEARIGIAKWITYYNAERPHSSHGILTPNEAYDTTITIEKIAA</sequence>
<dbReference type="InterPro" id="IPR012337">
    <property type="entry name" value="RNaseH-like_sf"/>
</dbReference>
<keyword evidence="3" id="KW-1185">Reference proteome</keyword>